<dbReference type="AlphaFoldDB" id="A0A9P1DTN9"/>
<dbReference type="InterPro" id="IPR029052">
    <property type="entry name" value="Metallo-depent_PP-like"/>
</dbReference>
<dbReference type="InterPro" id="IPR006186">
    <property type="entry name" value="Ser/Thr-sp_prot-phosphatase"/>
</dbReference>
<accession>A0A9P1DTN9</accession>
<keyword evidence="3" id="KW-0464">Manganese</keyword>
<evidence type="ECO:0000256" key="1">
    <source>
        <dbReference type="ARBA" id="ARBA00001936"/>
    </source>
</evidence>
<evidence type="ECO:0000313" key="6">
    <source>
        <dbReference type="EMBL" id="CAI4015272.1"/>
    </source>
</evidence>
<evidence type="ECO:0000256" key="3">
    <source>
        <dbReference type="ARBA" id="ARBA00023211"/>
    </source>
</evidence>
<sequence length="299" mass="33347">MTKEGFLHSGERPSSQALQSFLDALADGHLPPEEDACQLLRDAAKHFWELPTLVQIQVPAAATLHVVGDLHGQFCELMTVLSGCGLPSEKNMFLFNGDFVDRGGRSVEVMLALLSMALFAPGRVFLNRGNHEFAYMSRNYGFEEEALQKYPRRIFDAFQTVFVSLPLASLVNNSVFVTHGGLFRSRAVRLSDVQQVDRFAPMLGDVAQDLLWSDPTNEDGRHLSQRGAGILFGPDVSEEFCQDNNLLCLIRSHEVKHRGYEWQRGGRCLTIFSAANYIGRMGNLGAALRLNWAEGWVVE</sequence>
<dbReference type="PRINTS" id="PR00114">
    <property type="entry name" value="STPHPHTASE"/>
</dbReference>
<dbReference type="GO" id="GO:0046872">
    <property type="term" value="F:metal ion binding"/>
    <property type="evidence" value="ECO:0007669"/>
    <property type="project" value="UniProtKB-KW"/>
</dbReference>
<dbReference type="InterPro" id="IPR051134">
    <property type="entry name" value="PPP_phosphatase"/>
</dbReference>
<keyword evidence="8" id="KW-1185">Reference proteome</keyword>
<comment type="catalytic activity">
    <reaction evidence="4">
        <text>O-phospho-L-threonyl-[protein] + H2O = L-threonyl-[protein] + phosphate</text>
        <dbReference type="Rhea" id="RHEA:47004"/>
        <dbReference type="Rhea" id="RHEA-COMP:11060"/>
        <dbReference type="Rhea" id="RHEA-COMP:11605"/>
        <dbReference type="ChEBI" id="CHEBI:15377"/>
        <dbReference type="ChEBI" id="CHEBI:30013"/>
        <dbReference type="ChEBI" id="CHEBI:43474"/>
        <dbReference type="ChEBI" id="CHEBI:61977"/>
        <dbReference type="EC" id="3.1.3.16"/>
    </reaction>
</comment>
<dbReference type="Pfam" id="PF00149">
    <property type="entry name" value="Metallophos"/>
    <property type="match status" value="1"/>
</dbReference>
<dbReference type="PANTHER" id="PTHR45668:SF5">
    <property type="entry name" value="SERINE_THREONINE-PROTEIN PHOSPHATASE 5"/>
    <property type="match status" value="1"/>
</dbReference>
<comment type="cofactor">
    <cofactor evidence="1">
        <name>Mn(2+)</name>
        <dbReference type="ChEBI" id="CHEBI:29035"/>
    </cofactor>
</comment>
<name>A0A9P1DTN9_9DINO</name>
<dbReference type="OrthoDB" id="445564at2759"/>
<dbReference type="EMBL" id="CAMXCT010006523">
    <property type="protein sequence ID" value="CAI4015272.1"/>
    <property type="molecule type" value="Genomic_DNA"/>
</dbReference>
<dbReference type="PANTHER" id="PTHR45668">
    <property type="entry name" value="SERINE/THREONINE-PROTEIN PHOSPHATASE 5-RELATED"/>
    <property type="match status" value="1"/>
</dbReference>
<evidence type="ECO:0000259" key="5">
    <source>
        <dbReference type="PROSITE" id="PS00125"/>
    </source>
</evidence>
<comment type="caution">
    <text evidence="6">The sequence shown here is derived from an EMBL/GenBank/DDBJ whole genome shotgun (WGS) entry which is preliminary data.</text>
</comment>
<keyword evidence="4" id="KW-0378">Hydrolase</keyword>
<dbReference type="Gene3D" id="3.60.21.10">
    <property type="match status" value="1"/>
</dbReference>
<dbReference type="EMBL" id="CAMXCT020006523">
    <property type="protein sequence ID" value="CAL1168647.1"/>
    <property type="molecule type" value="Genomic_DNA"/>
</dbReference>
<feature type="domain" description="Serine/threonine specific protein phosphatases" evidence="5">
    <location>
        <begin position="127"/>
        <end position="132"/>
    </location>
</feature>
<proteinExistence type="inferred from homology"/>
<dbReference type="InterPro" id="IPR004843">
    <property type="entry name" value="Calcineurin-like_PHP"/>
</dbReference>
<dbReference type="SMART" id="SM00156">
    <property type="entry name" value="PP2Ac"/>
    <property type="match status" value="1"/>
</dbReference>
<evidence type="ECO:0000256" key="2">
    <source>
        <dbReference type="ARBA" id="ARBA00022723"/>
    </source>
</evidence>
<dbReference type="EC" id="3.1.3.16" evidence="4"/>
<reference evidence="7" key="2">
    <citation type="submission" date="2024-04" db="EMBL/GenBank/DDBJ databases">
        <authorList>
            <person name="Chen Y."/>
            <person name="Shah S."/>
            <person name="Dougan E. K."/>
            <person name="Thang M."/>
            <person name="Chan C."/>
        </authorList>
    </citation>
    <scope>NUCLEOTIDE SEQUENCE [LARGE SCALE GENOMIC DNA]</scope>
</reference>
<evidence type="ECO:0000256" key="4">
    <source>
        <dbReference type="RuleBase" id="RU004273"/>
    </source>
</evidence>
<gene>
    <name evidence="6" type="ORF">C1SCF055_LOCUS40109</name>
</gene>
<dbReference type="Proteomes" id="UP001152797">
    <property type="component" value="Unassembled WGS sequence"/>
</dbReference>
<dbReference type="EMBL" id="CAMXCT030006523">
    <property type="protein sequence ID" value="CAL4802584.1"/>
    <property type="molecule type" value="Genomic_DNA"/>
</dbReference>
<dbReference type="GO" id="GO:0004722">
    <property type="term" value="F:protein serine/threonine phosphatase activity"/>
    <property type="evidence" value="ECO:0007669"/>
    <property type="project" value="UniProtKB-EC"/>
</dbReference>
<dbReference type="SUPFAM" id="SSF56300">
    <property type="entry name" value="Metallo-dependent phosphatases"/>
    <property type="match status" value="1"/>
</dbReference>
<evidence type="ECO:0000313" key="8">
    <source>
        <dbReference type="Proteomes" id="UP001152797"/>
    </source>
</evidence>
<comment type="similarity">
    <text evidence="4">Belongs to the PPP phosphatase family.</text>
</comment>
<evidence type="ECO:0000313" key="7">
    <source>
        <dbReference type="EMBL" id="CAL1168647.1"/>
    </source>
</evidence>
<protein>
    <recommendedName>
        <fullName evidence="4">Serine/threonine-protein phosphatase</fullName>
        <ecNumber evidence="4">3.1.3.16</ecNumber>
    </recommendedName>
</protein>
<organism evidence="6">
    <name type="scientific">Cladocopium goreaui</name>
    <dbReference type="NCBI Taxonomy" id="2562237"/>
    <lineage>
        <taxon>Eukaryota</taxon>
        <taxon>Sar</taxon>
        <taxon>Alveolata</taxon>
        <taxon>Dinophyceae</taxon>
        <taxon>Suessiales</taxon>
        <taxon>Symbiodiniaceae</taxon>
        <taxon>Cladocopium</taxon>
    </lineage>
</organism>
<dbReference type="PROSITE" id="PS00125">
    <property type="entry name" value="SER_THR_PHOSPHATASE"/>
    <property type="match status" value="1"/>
</dbReference>
<keyword evidence="2" id="KW-0479">Metal-binding</keyword>
<reference evidence="6" key="1">
    <citation type="submission" date="2022-10" db="EMBL/GenBank/DDBJ databases">
        <authorList>
            <person name="Chen Y."/>
            <person name="Dougan E. K."/>
            <person name="Chan C."/>
            <person name="Rhodes N."/>
            <person name="Thang M."/>
        </authorList>
    </citation>
    <scope>NUCLEOTIDE SEQUENCE</scope>
</reference>